<organism evidence="1 2">
    <name type="scientific">Lepagella muris</name>
    <dbReference type="NCBI Taxonomy" id="3032870"/>
    <lineage>
        <taxon>Bacteria</taxon>
        <taxon>Pseudomonadati</taxon>
        <taxon>Bacteroidota</taxon>
        <taxon>Bacteroidia</taxon>
        <taxon>Bacteroidales</taxon>
        <taxon>Muribaculaceae</taxon>
        <taxon>Lepagella</taxon>
    </lineage>
</organism>
<comment type="caution">
    <text evidence="1">The sequence shown here is derived from an EMBL/GenBank/DDBJ whole genome shotgun (WGS) entry which is preliminary data.</text>
</comment>
<reference evidence="1" key="1">
    <citation type="submission" date="2019-04" db="EMBL/GenBank/DDBJ databases">
        <title>Microbes associate with the intestines of laboratory mice.</title>
        <authorList>
            <person name="Navarre W."/>
            <person name="Wong E."/>
            <person name="Huang K."/>
            <person name="Tropini C."/>
            <person name="Ng K."/>
            <person name="Yu B."/>
        </authorList>
    </citation>
    <scope>NUCLEOTIDE SEQUENCE</scope>
    <source>
        <strain evidence="1">NM04_E33</strain>
    </source>
</reference>
<evidence type="ECO:0000313" key="2">
    <source>
        <dbReference type="Proteomes" id="UP000306319"/>
    </source>
</evidence>
<proteinExistence type="predicted"/>
<name>A0AC61RGI0_9BACT</name>
<sequence length="470" mass="52053">MIPKSTVKEGLVKFRDEIVSYFNVAEDLEPQLDIEQSIRSGVSFKGSQLLVLIFAIFIASLGLNTDSIPVIIGAMLISPLMGPIIGMGLAIGIEDFSLLKRSLKNIVMAIIGSLLASAIYFMISPQYEGSSQLLARTSPSIYDVFVALFGGAAGIVSIACKNKGQVMPGVAIATSLMPPLCTAGYGIATLQSHFFFGALYLFFTNMIFILFASLIGVKLMNFKKVVYQDTRRSHRVQMIVYSVVFVTIGFSCYLTYEMIRKNIFMTEATSFVENEMVFPNTQVLNQKIYMNGNQRHIDVTLIGQALPKDSLQLAMMTKLDSVGLGGTILNIKQGFSISENRGRSDEENFGQFYSVMQKEVADRQEKIDSLKDLLKDYSYFNRELTMIAPEVKALFPSIKDIAMSRMVATSLTNSQADTINMVFVNAPKGMSAGDKEKLISYVKIRLKENKVHLTLNPSDFPWPSVSSVKK</sequence>
<keyword evidence="2" id="KW-1185">Reference proteome</keyword>
<accession>A0AC61RGI0</accession>
<protein>
    <submittedName>
        <fullName evidence="1">TIGR00341 family protein</fullName>
    </submittedName>
</protein>
<gene>
    <name evidence="1" type="ORF">E5331_04915</name>
</gene>
<dbReference type="Proteomes" id="UP000306319">
    <property type="component" value="Unassembled WGS sequence"/>
</dbReference>
<evidence type="ECO:0000313" key="1">
    <source>
        <dbReference type="EMBL" id="TGY79719.1"/>
    </source>
</evidence>
<dbReference type="EMBL" id="SRYB01000005">
    <property type="protein sequence ID" value="TGY79719.1"/>
    <property type="molecule type" value="Genomic_DNA"/>
</dbReference>